<proteinExistence type="predicted"/>
<dbReference type="SUPFAM" id="SSF53756">
    <property type="entry name" value="UDP-Glycosyltransferase/glycogen phosphorylase"/>
    <property type="match status" value="1"/>
</dbReference>
<accession>A0ABT6L1G1</accession>
<evidence type="ECO:0000313" key="2">
    <source>
        <dbReference type="Proteomes" id="UP001160130"/>
    </source>
</evidence>
<reference evidence="1 2" key="1">
    <citation type="submission" date="2023-04" db="EMBL/GenBank/DDBJ databases">
        <title>Forest soil microbial communities from Buena Vista Peninsula, Colon Province, Panama.</title>
        <authorList>
            <person name="Bouskill N."/>
        </authorList>
    </citation>
    <scope>NUCLEOTIDE SEQUENCE [LARGE SCALE GENOMIC DNA]</scope>
    <source>
        <strain evidence="1 2">AC80</strain>
    </source>
</reference>
<dbReference type="EMBL" id="JARXVE010000005">
    <property type="protein sequence ID" value="MDH6196792.1"/>
    <property type="molecule type" value="Genomic_DNA"/>
</dbReference>
<name>A0ABT6L1G1_9MYCO</name>
<protein>
    <submittedName>
        <fullName evidence="1">Glycosyltransferase involved in cell wall biosynthesis</fullName>
    </submittedName>
</protein>
<sequence>MNGAPVPKSAAIVSAVDPYPTNAGKKVVLAGFNDYFAQRLGANNVHYLMVGGPANPEFPVRVHSLPRPRVMSAVGNVLAKAATGRVSIQEALLRSRALGTAIRRTLDSIDPDLEVYDTIRMAQHAPTHRRDRQVCYLDDLFSERYQSMLRTAERYPDVDINPLGNFATHVPRPLRPLAAHPWGQQLLLTVEQGLVRRSEDRDARRFSATLLMNETEAGLLRHRIRSATAPVLSIPPLIAEPSGARAYRGAPEFVFLGLLSLPHNDDGLRSFLSDVWPLVRSARPDATLRVIGRDPRPGLIDEAARHGGSVIMEGFVPDLGEILGRAAALVNPLRFGSGVKLKIIEALGRGVPVVSTTVGADGVAAGDDEGILVCDDHPEMADLLLGATDLRRNDALSAAAREHFARRYSRAAVFECYDRTFGLA</sequence>
<comment type="caution">
    <text evidence="1">The sequence shown here is derived from an EMBL/GenBank/DDBJ whole genome shotgun (WGS) entry which is preliminary data.</text>
</comment>
<evidence type="ECO:0000313" key="1">
    <source>
        <dbReference type="EMBL" id="MDH6196792.1"/>
    </source>
</evidence>
<dbReference type="Pfam" id="PF13692">
    <property type="entry name" value="Glyco_trans_1_4"/>
    <property type="match status" value="1"/>
</dbReference>
<gene>
    <name evidence="1" type="ORF">M2272_003445</name>
</gene>
<dbReference type="CDD" id="cd03801">
    <property type="entry name" value="GT4_PimA-like"/>
    <property type="match status" value="1"/>
</dbReference>
<dbReference type="PANTHER" id="PTHR12526:SF600">
    <property type="entry name" value="GLYCOSYL TRANSFERASE GROUP 1"/>
    <property type="match status" value="1"/>
</dbReference>
<dbReference type="Proteomes" id="UP001160130">
    <property type="component" value="Unassembled WGS sequence"/>
</dbReference>
<dbReference type="PANTHER" id="PTHR12526">
    <property type="entry name" value="GLYCOSYLTRANSFERASE"/>
    <property type="match status" value="1"/>
</dbReference>
<keyword evidence="2" id="KW-1185">Reference proteome</keyword>
<organism evidence="1 2">
    <name type="scientific">Mycolicibacterium frederiksbergense</name>
    <dbReference type="NCBI Taxonomy" id="117567"/>
    <lineage>
        <taxon>Bacteria</taxon>
        <taxon>Bacillati</taxon>
        <taxon>Actinomycetota</taxon>
        <taxon>Actinomycetes</taxon>
        <taxon>Mycobacteriales</taxon>
        <taxon>Mycobacteriaceae</taxon>
        <taxon>Mycolicibacterium</taxon>
    </lineage>
</organism>
<dbReference type="Gene3D" id="3.40.50.2000">
    <property type="entry name" value="Glycogen Phosphorylase B"/>
    <property type="match status" value="1"/>
</dbReference>